<keyword evidence="2" id="KW-1185">Reference proteome</keyword>
<accession>A0AAV8QJK0</accession>
<dbReference type="AlphaFoldDB" id="A0AAV8QJK0"/>
<comment type="caution">
    <text evidence="1">The sequence shown here is derived from an EMBL/GenBank/DDBJ whole genome shotgun (WGS) entry which is preliminary data.</text>
</comment>
<reference evidence="1 2" key="1">
    <citation type="submission" date="2022-12" db="EMBL/GenBank/DDBJ databases">
        <title>Chromosome-scale assembly of the Ensete ventricosum genome.</title>
        <authorList>
            <person name="Dussert Y."/>
            <person name="Stocks J."/>
            <person name="Wendawek A."/>
            <person name="Woldeyes F."/>
            <person name="Nichols R.A."/>
            <person name="Borrell J.S."/>
        </authorList>
    </citation>
    <scope>NUCLEOTIDE SEQUENCE [LARGE SCALE GENOMIC DNA]</scope>
    <source>
        <strain evidence="2">cv. Maze</strain>
        <tissue evidence="1">Seeds</tissue>
    </source>
</reference>
<organism evidence="1 2">
    <name type="scientific">Ensete ventricosum</name>
    <name type="common">Abyssinian banana</name>
    <name type="synonym">Musa ensete</name>
    <dbReference type="NCBI Taxonomy" id="4639"/>
    <lineage>
        <taxon>Eukaryota</taxon>
        <taxon>Viridiplantae</taxon>
        <taxon>Streptophyta</taxon>
        <taxon>Embryophyta</taxon>
        <taxon>Tracheophyta</taxon>
        <taxon>Spermatophyta</taxon>
        <taxon>Magnoliopsida</taxon>
        <taxon>Liliopsida</taxon>
        <taxon>Zingiberales</taxon>
        <taxon>Musaceae</taxon>
        <taxon>Ensete</taxon>
    </lineage>
</organism>
<dbReference type="Proteomes" id="UP001222027">
    <property type="component" value="Unassembled WGS sequence"/>
</dbReference>
<dbReference type="EMBL" id="JAQQAF010000006">
    <property type="protein sequence ID" value="KAJ8477990.1"/>
    <property type="molecule type" value="Genomic_DNA"/>
</dbReference>
<name>A0AAV8QJK0_ENSVE</name>
<sequence length="102" mass="11728">MGDLYIKLVVTFNLKHHACSNLAVVKVIGVARIYNNGDGLLSKESSNFHHMQVGVTGQCVHFIVGRLGLFLCGFIFEFEAFFRWYNVLILYWFDDEELPLLQ</sequence>
<gene>
    <name evidence="1" type="ORF">OPV22_021717</name>
</gene>
<evidence type="ECO:0000313" key="1">
    <source>
        <dbReference type="EMBL" id="KAJ8477990.1"/>
    </source>
</evidence>
<proteinExistence type="predicted"/>
<evidence type="ECO:0000313" key="2">
    <source>
        <dbReference type="Proteomes" id="UP001222027"/>
    </source>
</evidence>
<protein>
    <submittedName>
        <fullName evidence="1">Uncharacterized protein</fullName>
    </submittedName>
</protein>